<comment type="caution">
    <text evidence="1">The sequence shown here is derived from an EMBL/GenBank/DDBJ whole genome shotgun (WGS) entry which is preliminary data.</text>
</comment>
<organism evidence="1 2">
    <name type="scientific">Mycena sanguinolenta</name>
    <dbReference type="NCBI Taxonomy" id="230812"/>
    <lineage>
        <taxon>Eukaryota</taxon>
        <taxon>Fungi</taxon>
        <taxon>Dikarya</taxon>
        <taxon>Basidiomycota</taxon>
        <taxon>Agaricomycotina</taxon>
        <taxon>Agaricomycetes</taxon>
        <taxon>Agaricomycetidae</taxon>
        <taxon>Agaricales</taxon>
        <taxon>Marasmiineae</taxon>
        <taxon>Mycenaceae</taxon>
        <taxon>Mycena</taxon>
    </lineage>
</organism>
<gene>
    <name evidence="1" type="ORF">MSAN_00906800</name>
</gene>
<dbReference type="EMBL" id="JACAZH010000006">
    <property type="protein sequence ID" value="KAF7366496.1"/>
    <property type="molecule type" value="Genomic_DNA"/>
</dbReference>
<evidence type="ECO:0000313" key="1">
    <source>
        <dbReference type="EMBL" id="KAF7366496.1"/>
    </source>
</evidence>
<reference evidence="1" key="1">
    <citation type="submission" date="2020-05" db="EMBL/GenBank/DDBJ databases">
        <title>Mycena genomes resolve the evolution of fungal bioluminescence.</title>
        <authorList>
            <person name="Tsai I.J."/>
        </authorList>
    </citation>
    <scope>NUCLEOTIDE SEQUENCE</scope>
    <source>
        <strain evidence="1">160909Yilan</strain>
    </source>
</reference>
<proteinExistence type="predicted"/>
<protein>
    <submittedName>
        <fullName evidence="1">Uncharacterized protein</fullName>
    </submittedName>
</protein>
<dbReference type="OrthoDB" id="3232711at2759"/>
<keyword evidence="2" id="KW-1185">Reference proteome</keyword>
<sequence>MANVMKWISEEDHERVVNNSAAGLQVNPAAFLLVGIKIEESQEVATALQWQCTLLLGKICKFHNIQGQYMPGLLQWVARQHPLLPARNTAKPETIKIFLPSSVPTADQEAVCALGLVAQEDQLCKAQAEDALRDLQRGLQTRTFTHKFKCQHLSSQGMYTKSHLLLDGIEAGIWVTAGCYWAAQAALLALRGPGDWERVLQVLQKEDVMGMNKRLMNEEEKEDNKKVWVLAGLSADSKDDELDIFGELEANCSLQFGDGRGNENAVLDLVHNTTVWD</sequence>
<dbReference type="Proteomes" id="UP000623467">
    <property type="component" value="Unassembled WGS sequence"/>
</dbReference>
<name>A0A8H6YXA6_9AGAR</name>
<accession>A0A8H6YXA6</accession>
<dbReference type="AlphaFoldDB" id="A0A8H6YXA6"/>
<evidence type="ECO:0000313" key="2">
    <source>
        <dbReference type="Proteomes" id="UP000623467"/>
    </source>
</evidence>